<dbReference type="EMBL" id="JASJQH010009343">
    <property type="protein sequence ID" value="KAK9679969.1"/>
    <property type="molecule type" value="Genomic_DNA"/>
</dbReference>
<keyword evidence="3" id="KW-1185">Reference proteome</keyword>
<evidence type="ECO:0000313" key="2">
    <source>
        <dbReference type="EMBL" id="KAK9679969.1"/>
    </source>
</evidence>
<accession>A0ABR2VM38</accession>
<feature type="transmembrane region" description="Helical" evidence="1">
    <location>
        <begin position="124"/>
        <end position="142"/>
    </location>
</feature>
<protein>
    <submittedName>
        <fullName evidence="2">Plasma membrane H+-ATPase</fullName>
    </submittedName>
</protein>
<keyword evidence="1" id="KW-1133">Transmembrane helix</keyword>
<dbReference type="Proteomes" id="UP001479436">
    <property type="component" value="Unassembled WGS sequence"/>
</dbReference>
<comment type="caution">
    <text evidence="2">The sequence shown here is derived from an EMBL/GenBank/DDBJ whole genome shotgun (WGS) entry which is preliminary data.</text>
</comment>
<feature type="transmembrane region" description="Helical" evidence="1">
    <location>
        <begin position="21"/>
        <end position="40"/>
    </location>
</feature>
<evidence type="ECO:0000256" key="1">
    <source>
        <dbReference type="SAM" id="Phobius"/>
    </source>
</evidence>
<feature type="transmembrane region" description="Helical" evidence="1">
    <location>
        <begin position="91"/>
        <end position="112"/>
    </location>
</feature>
<evidence type="ECO:0000313" key="3">
    <source>
        <dbReference type="Proteomes" id="UP001479436"/>
    </source>
</evidence>
<gene>
    <name evidence="2" type="primary">PMA1_7</name>
    <name evidence="2" type="ORF">K7432_016093</name>
</gene>
<keyword evidence="1" id="KW-0472">Membrane</keyword>
<reference evidence="2 3" key="1">
    <citation type="submission" date="2023-04" db="EMBL/GenBank/DDBJ databases">
        <title>Genome of Basidiobolus ranarum AG-B5.</title>
        <authorList>
            <person name="Stajich J.E."/>
            <person name="Carter-House D."/>
            <person name="Gryganskyi A."/>
        </authorList>
    </citation>
    <scope>NUCLEOTIDE SEQUENCE [LARGE SCALE GENOMIC DNA]</scope>
    <source>
        <strain evidence="2 3">AG-B5</strain>
    </source>
</reference>
<keyword evidence="1" id="KW-0812">Transmembrane</keyword>
<dbReference type="Gene3D" id="1.20.1110.10">
    <property type="entry name" value="Calcium-transporting ATPase, transmembrane domain"/>
    <property type="match status" value="1"/>
</dbReference>
<organism evidence="2 3">
    <name type="scientific">Basidiobolus ranarum</name>
    <dbReference type="NCBI Taxonomy" id="34480"/>
    <lineage>
        <taxon>Eukaryota</taxon>
        <taxon>Fungi</taxon>
        <taxon>Fungi incertae sedis</taxon>
        <taxon>Zoopagomycota</taxon>
        <taxon>Entomophthoromycotina</taxon>
        <taxon>Basidiobolomycetes</taxon>
        <taxon>Basidiobolales</taxon>
        <taxon>Basidiobolaceae</taxon>
        <taxon>Basidiobolus</taxon>
    </lineage>
</organism>
<name>A0ABR2VM38_9FUNG</name>
<dbReference type="PANTHER" id="PTHR42861">
    <property type="entry name" value="CALCIUM-TRANSPORTING ATPASE"/>
    <property type="match status" value="1"/>
</dbReference>
<proteinExistence type="predicted"/>
<sequence>MVAYDNAPYSATPVKWNLPKLWALSLVMAIILTVGTWVIYTTTMVPGKGVIENFGGSQEVMFLEVALTENWLIFITRLNTSFFESLPSWQLFGAVMVVDIIASLFAIFGWFTGVDTSIVAVVRIWLYSFGVFVVMALVYMILSNSVGFDRLAHGKSMKAKKNRGMEDFMVEMARVSNMHEKQPILSEAETTGH</sequence>